<organism evidence="4 5">
    <name type="scientific">Trifolium pratense</name>
    <name type="common">Red clover</name>
    <dbReference type="NCBI Taxonomy" id="57577"/>
    <lineage>
        <taxon>Eukaryota</taxon>
        <taxon>Viridiplantae</taxon>
        <taxon>Streptophyta</taxon>
        <taxon>Embryophyta</taxon>
        <taxon>Tracheophyta</taxon>
        <taxon>Spermatophyta</taxon>
        <taxon>Magnoliopsida</taxon>
        <taxon>eudicotyledons</taxon>
        <taxon>Gunneridae</taxon>
        <taxon>Pentapetalae</taxon>
        <taxon>rosids</taxon>
        <taxon>fabids</taxon>
        <taxon>Fabales</taxon>
        <taxon>Fabaceae</taxon>
        <taxon>Papilionoideae</taxon>
        <taxon>50 kb inversion clade</taxon>
        <taxon>NPAAA clade</taxon>
        <taxon>Hologalegina</taxon>
        <taxon>IRL clade</taxon>
        <taxon>Trifolieae</taxon>
        <taxon>Trifolium</taxon>
    </lineage>
</organism>
<name>A0A2K3N5X8_TRIPR</name>
<keyword evidence="3" id="KW-0809">Transit peptide</keyword>
<dbReference type="PANTHER" id="PTHR13068:SF91">
    <property type="entry name" value="TRANSCRIPTION TERMINATION FACTOR FAMILY PROTEIN"/>
    <property type="match status" value="1"/>
</dbReference>
<dbReference type="Pfam" id="PF02536">
    <property type="entry name" value="mTERF"/>
    <property type="match status" value="2"/>
</dbReference>
<reference evidence="4 5" key="2">
    <citation type="journal article" date="2017" name="Front. Plant Sci.">
        <title>Gene Classification and Mining of Molecular Markers Useful in Red Clover (Trifolium pratense) Breeding.</title>
        <authorList>
            <person name="Istvanek J."/>
            <person name="Dluhosova J."/>
            <person name="Dluhos P."/>
            <person name="Patkova L."/>
            <person name="Nedelnik J."/>
            <person name="Repkova J."/>
        </authorList>
    </citation>
    <scope>NUCLEOTIDE SEQUENCE [LARGE SCALE GENOMIC DNA]</scope>
    <source>
        <strain evidence="5">cv. Tatra</strain>
        <tissue evidence="4">Young leaves</tissue>
    </source>
</reference>
<evidence type="ECO:0000256" key="3">
    <source>
        <dbReference type="ARBA" id="ARBA00022946"/>
    </source>
</evidence>
<dbReference type="STRING" id="57577.A0A2K3N5X8"/>
<dbReference type="InterPro" id="IPR003690">
    <property type="entry name" value="MTERF"/>
</dbReference>
<gene>
    <name evidence="4" type="ORF">L195_g021674</name>
</gene>
<dbReference type="Proteomes" id="UP000236291">
    <property type="component" value="Unassembled WGS sequence"/>
</dbReference>
<reference evidence="4 5" key="1">
    <citation type="journal article" date="2014" name="Am. J. Bot.">
        <title>Genome assembly and annotation for red clover (Trifolium pratense; Fabaceae).</title>
        <authorList>
            <person name="Istvanek J."/>
            <person name="Jaros M."/>
            <person name="Krenek A."/>
            <person name="Repkova J."/>
        </authorList>
    </citation>
    <scope>NUCLEOTIDE SEQUENCE [LARGE SCALE GENOMIC DNA]</scope>
    <source>
        <strain evidence="5">cv. Tatra</strain>
        <tissue evidence="4">Young leaves</tissue>
    </source>
</reference>
<dbReference type="GO" id="GO:0003676">
    <property type="term" value="F:nucleic acid binding"/>
    <property type="evidence" value="ECO:0007669"/>
    <property type="project" value="InterPro"/>
</dbReference>
<evidence type="ECO:0000256" key="1">
    <source>
        <dbReference type="ARBA" id="ARBA00007692"/>
    </source>
</evidence>
<comment type="similarity">
    <text evidence="1">Belongs to the mTERF family.</text>
</comment>
<keyword evidence="2" id="KW-0804">Transcription</keyword>
<sequence length="451" mass="51292">MMLQQPFSSSSSSLSGFRYKPFSPFYPLQIKSISFNFNSNHLTSPLIIHHHHHYPSPCSLHFTTNTSDSSTSFAVSYLINTLDFTPAFASKLCSTYNIRFKTAQNPDFVLNFLRNNGFSETQLRYIIPKAPWLLSCDPFTRVIPKFEFFLSKGASKSDIVKLVCSHPTVLAPSLENHIVPTYELLYRLLQSDKETIGVIIHNPYLLANFRVPHNITLLVENGVKDSAIRRMLLRTYSRALDTKKTYMLKLVKELKDLGFNPSGATFGVALEAKQTVNKRLWKEKVDAFKKWGWSDEDVIEAFRRKPHCMLTSIDKINLVMSFWVDQLGWDARALAKGPAVLSNSLEKRIIPRASVVQFLRKKAASENRRVLSHILDVNTLNTSLDCSSGKLYATRAITMIRNPNGWTVCKQETRIRIKPSSALASMAEKVEQQCADRFGFSANTEVVRKIR</sequence>
<dbReference type="AlphaFoldDB" id="A0A2K3N5X8"/>
<accession>A0A2K3N5X8</accession>
<evidence type="ECO:0000313" key="4">
    <source>
        <dbReference type="EMBL" id="PNX98426.1"/>
    </source>
</evidence>
<keyword evidence="2" id="KW-0805">Transcription regulation</keyword>
<dbReference type="InterPro" id="IPR038538">
    <property type="entry name" value="MTERF_sf"/>
</dbReference>
<evidence type="ECO:0000256" key="2">
    <source>
        <dbReference type="ARBA" id="ARBA00022472"/>
    </source>
</evidence>
<dbReference type="FunFam" id="1.25.70.10:FF:000001">
    <property type="entry name" value="Mitochondrial transcription termination factor-like"/>
    <property type="match status" value="1"/>
</dbReference>
<comment type="caution">
    <text evidence="4">The sequence shown here is derived from an EMBL/GenBank/DDBJ whole genome shotgun (WGS) entry which is preliminary data.</text>
</comment>
<dbReference type="PANTHER" id="PTHR13068">
    <property type="entry name" value="CGI-12 PROTEIN-RELATED"/>
    <property type="match status" value="1"/>
</dbReference>
<dbReference type="EMBL" id="ASHM01016625">
    <property type="protein sequence ID" value="PNX98426.1"/>
    <property type="molecule type" value="Genomic_DNA"/>
</dbReference>
<proteinExistence type="inferred from homology"/>
<dbReference type="Gene3D" id="1.25.70.10">
    <property type="entry name" value="Transcription termination factor 3, mitochondrial"/>
    <property type="match status" value="1"/>
</dbReference>
<evidence type="ECO:0000313" key="5">
    <source>
        <dbReference type="Proteomes" id="UP000236291"/>
    </source>
</evidence>
<dbReference type="SMART" id="SM00733">
    <property type="entry name" value="Mterf"/>
    <property type="match status" value="5"/>
</dbReference>
<protein>
    <submittedName>
        <fullName evidence="4">mTERF protein</fullName>
    </submittedName>
</protein>
<keyword evidence="2" id="KW-0806">Transcription termination</keyword>
<dbReference type="GO" id="GO:0006353">
    <property type="term" value="P:DNA-templated transcription termination"/>
    <property type="evidence" value="ECO:0007669"/>
    <property type="project" value="UniProtKB-KW"/>
</dbReference>